<organism evidence="1">
    <name type="scientific">Rhizophora mucronata</name>
    <name type="common">Asiatic mangrove</name>
    <dbReference type="NCBI Taxonomy" id="61149"/>
    <lineage>
        <taxon>Eukaryota</taxon>
        <taxon>Viridiplantae</taxon>
        <taxon>Streptophyta</taxon>
        <taxon>Embryophyta</taxon>
        <taxon>Tracheophyta</taxon>
        <taxon>Spermatophyta</taxon>
        <taxon>Magnoliopsida</taxon>
        <taxon>eudicotyledons</taxon>
        <taxon>Gunneridae</taxon>
        <taxon>Pentapetalae</taxon>
        <taxon>rosids</taxon>
        <taxon>fabids</taxon>
        <taxon>Malpighiales</taxon>
        <taxon>Rhizophoraceae</taxon>
        <taxon>Rhizophora</taxon>
    </lineage>
</organism>
<name>A0A2P2QCZ0_RHIMU</name>
<dbReference type="EMBL" id="GGEC01084388">
    <property type="protein sequence ID" value="MBX64872.1"/>
    <property type="molecule type" value="Transcribed_RNA"/>
</dbReference>
<protein>
    <submittedName>
        <fullName evidence="1">Uncharacterized protein</fullName>
    </submittedName>
</protein>
<sequence length="31" mass="3756">MTKLLPEFKFTYERGKYYHVVNKLTLHVVSN</sequence>
<dbReference type="AlphaFoldDB" id="A0A2P2QCZ0"/>
<reference evidence="1" key="1">
    <citation type="submission" date="2018-02" db="EMBL/GenBank/DDBJ databases">
        <title>Rhizophora mucronata_Transcriptome.</title>
        <authorList>
            <person name="Meera S.P."/>
            <person name="Sreeshan A."/>
            <person name="Augustine A."/>
        </authorList>
    </citation>
    <scope>NUCLEOTIDE SEQUENCE</scope>
    <source>
        <tissue evidence="1">Leaf</tissue>
    </source>
</reference>
<evidence type="ECO:0000313" key="1">
    <source>
        <dbReference type="EMBL" id="MBX64872.1"/>
    </source>
</evidence>
<proteinExistence type="predicted"/>
<accession>A0A2P2QCZ0</accession>